<evidence type="ECO:0000256" key="7">
    <source>
        <dbReference type="PROSITE-ProRule" id="PRU00042"/>
    </source>
</evidence>
<keyword evidence="11" id="KW-1185">Reference proteome</keyword>
<feature type="compositionally biased region" description="Basic and acidic residues" evidence="8">
    <location>
        <begin position="56"/>
        <end position="72"/>
    </location>
</feature>
<dbReference type="OrthoDB" id="7868990at2759"/>
<reference evidence="10 11" key="1">
    <citation type="journal article" date="2007" name="Nature">
        <title>Evolution of genes and genomes on the Drosophila phylogeny.</title>
        <authorList>
            <consortium name="Drosophila 12 Genomes Consortium"/>
            <person name="Clark A.G."/>
            <person name="Eisen M.B."/>
            <person name="Smith D.R."/>
            <person name="Bergman C.M."/>
            <person name="Oliver B."/>
            <person name="Markow T.A."/>
            <person name="Kaufman T.C."/>
            <person name="Kellis M."/>
            <person name="Gelbart W."/>
            <person name="Iyer V.N."/>
            <person name="Pollard D.A."/>
            <person name="Sackton T.B."/>
            <person name="Larracuente A.M."/>
            <person name="Singh N.D."/>
            <person name="Abad J.P."/>
            <person name="Abt D.N."/>
            <person name="Adryan B."/>
            <person name="Aguade M."/>
            <person name="Akashi H."/>
            <person name="Anderson W.W."/>
            <person name="Aquadro C.F."/>
            <person name="Ardell D.H."/>
            <person name="Arguello R."/>
            <person name="Artieri C.G."/>
            <person name="Barbash D.A."/>
            <person name="Barker D."/>
            <person name="Barsanti P."/>
            <person name="Batterham P."/>
            <person name="Batzoglou S."/>
            <person name="Begun D."/>
            <person name="Bhutkar A."/>
            <person name="Blanco E."/>
            <person name="Bosak S.A."/>
            <person name="Bradley R.K."/>
            <person name="Brand A.D."/>
            <person name="Brent M.R."/>
            <person name="Brooks A.N."/>
            <person name="Brown R.H."/>
            <person name="Butlin R.K."/>
            <person name="Caggese C."/>
            <person name="Calvi B.R."/>
            <person name="Bernardo de Carvalho A."/>
            <person name="Caspi A."/>
            <person name="Castrezana S."/>
            <person name="Celniker S.E."/>
            <person name="Chang J.L."/>
            <person name="Chapple C."/>
            <person name="Chatterji S."/>
            <person name="Chinwalla A."/>
            <person name="Civetta A."/>
            <person name="Clifton S.W."/>
            <person name="Comeron J.M."/>
            <person name="Costello J.C."/>
            <person name="Coyne J.A."/>
            <person name="Daub J."/>
            <person name="David R.G."/>
            <person name="Delcher A.L."/>
            <person name="Delehaunty K."/>
            <person name="Do C.B."/>
            <person name="Ebling H."/>
            <person name="Edwards K."/>
            <person name="Eickbush T."/>
            <person name="Evans J.D."/>
            <person name="Filipski A."/>
            <person name="Findeiss S."/>
            <person name="Freyhult E."/>
            <person name="Fulton L."/>
            <person name="Fulton R."/>
            <person name="Garcia A.C."/>
            <person name="Gardiner A."/>
            <person name="Garfield D.A."/>
            <person name="Garvin B.E."/>
            <person name="Gibson G."/>
            <person name="Gilbert D."/>
            <person name="Gnerre S."/>
            <person name="Godfrey J."/>
            <person name="Good R."/>
            <person name="Gotea V."/>
            <person name="Gravely B."/>
            <person name="Greenberg A.J."/>
            <person name="Griffiths-Jones S."/>
            <person name="Gross S."/>
            <person name="Guigo R."/>
            <person name="Gustafson E.A."/>
            <person name="Haerty W."/>
            <person name="Hahn M.W."/>
            <person name="Halligan D.L."/>
            <person name="Halpern A.L."/>
            <person name="Halter G.M."/>
            <person name="Han M.V."/>
            <person name="Heger A."/>
            <person name="Hillier L."/>
            <person name="Hinrichs A.S."/>
            <person name="Holmes I."/>
            <person name="Hoskins R.A."/>
            <person name="Hubisz M.J."/>
            <person name="Hultmark D."/>
            <person name="Huntley M.A."/>
            <person name="Jaffe D.B."/>
            <person name="Jagadeeshan S."/>
            <person name="Jeck W.R."/>
            <person name="Johnson J."/>
            <person name="Jones C.D."/>
            <person name="Jordan W.C."/>
            <person name="Karpen G.H."/>
            <person name="Kataoka E."/>
            <person name="Keightley P.D."/>
            <person name="Kheradpour P."/>
            <person name="Kirkness E.F."/>
            <person name="Koerich L.B."/>
            <person name="Kristiansen K."/>
            <person name="Kudrna D."/>
            <person name="Kulathinal R.J."/>
            <person name="Kumar S."/>
            <person name="Kwok R."/>
            <person name="Lander E."/>
            <person name="Langley C.H."/>
            <person name="Lapoint R."/>
            <person name="Lazzaro B.P."/>
            <person name="Lee S.J."/>
            <person name="Levesque L."/>
            <person name="Li R."/>
            <person name="Lin C.F."/>
            <person name="Lin M.F."/>
            <person name="Lindblad-Toh K."/>
            <person name="Llopart A."/>
            <person name="Long M."/>
            <person name="Low L."/>
            <person name="Lozovsky E."/>
            <person name="Lu J."/>
            <person name="Luo M."/>
            <person name="Machado C.A."/>
            <person name="Makalowski W."/>
            <person name="Marzo M."/>
            <person name="Matsuda M."/>
            <person name="Matzkin L."/>
            <person name="McAllister B."/>
            <person name="McBride C.S."/>
            <person name="McKernan B."/>
            <person name="McKernan K."/>
            <person name="Mendez-Lago M."/>
            <person name="Minx P."/>
            <person name="Mollenhauer M.U."/>
            <person name="Montooth K."/>
            <person name="Mount S.M."/>
            <person name="Mu X."/>
            <person name="Myers E."/>
            <person name="Negre B."/>
            <person name="Newfeld S."/>
            <person name="Nielsen R."/>
            <person name="Noor M.A."/>
            <person name="O'Grady P."/>
            <person name="Pachter L."/>
            <person name="Papaceit M."/>
            <person name="Parisi M.J."/>
            <person name="Parisi M."/>
            <person name="Parts L."/>
            <person name="Pedersen J.S."/>
            <person name="Pesole G."/>
            <person name="Phillippy A.M."/>
            <person name="Ponting C.P."/>
            <person name="Pop M."/>
            <person name="Porcelli D."/>
            <person name="Powell J.R."/>
            <person name="Prohaska S."/>
            <person name="Pruitt K."/>
            <person name="Puig M."/>
            <person name="Quesneville H."/>
            <person name="Ram K.R."/>
            <person name="Rand D."/>
            <person name="Rasmussen M.D."/>
            <person name="Reed L.K."/>
            <person name="Reenan R."/>
            <person name="Reily A."/>
            <person name="Remington K.A."/>
            <person name="Rieger T.T."/>
            <person name="Ritchie M.G."/>
            <person name="Robin C."/>
            <person name="Rogers Y.H."/>
            <person name="Rohde C."/>
            <person name="Rozas J."/>
            <person name="Rubenfield M.J."/>
            <person name="Ruiz A."/>
            <person name="Russo S."/>
            <person name="Salzberg S.L."/>
            <person name="Sanchez-Gracia A."/>
            <person name="Saranga D.J."/>
            <person name="Sato H."/>
            <person name="Schaeffer S.W."/>
            <person name="Schatz M.C."/>
            <person name="Schlenke T."/>
            <person name="Schwartz R."/>
            <person name="Segarra C."/>
            <person name="Singh R.S."/>
            <person name="Sirot L."/>
            <person name="Sirota M."/>
            <person name="Sisneros N.B."/>
            <person name="Smith C.D."/>
            <person name="Smith T.F."/>
            <person name="Spieth J."/>
            <person name="Stage D.E."/>
            <person name="Stark A."/>
            <person name="Stephan W."/>
            <person name="Strausberg R.L."/>
            <person name="Strempel S."/>
            <person name="Sturgill D."/>
            <person name="Sutton G."/>
            <person name="Sutton G.G."/>
            <person name="Tao W."/>
            <person name="Teichmann S."/>
            <person name="Tobari Y.N."/>
            <person name="Tomimura Y."/>
            <person name="Tsolas J.M."/>
            <person name="Valente V.L."/>
            <person name="Venter E."/>
            <person name="Venter J.C."/>
            <person name="Vicario S."/>
            <person name="Vieira F.G."/>
            <person name="Vilella A.J."/>
            <person name="Villasante A."/>
            <person name="Walenz B."/>
            <person name="Wang J."/>
            <person name="Wasserman M."/>
            <person name="Watts T."/>
            <person name="Wilson D."/>
            <person name="Wilson R.K."/>
            <person name="Wing R.A."/>
            <person name="Wolfner M.F."/>
            <person name="Wong A."/>
            <person name="Wong G.K."/>
            <person name="Wu C.I."/>
            <person name="Wu G."/>
            <person name="Yamamoto D."/>
            <person name="Yang H.P."/>
            <person name="Yang S.P."/>
            <person name="Yorke J.A."/>
            <person name="Yoshida K."/>
            <person name="Zdobnov E."/>
            <person name="Zhang P."/>
            <person name="Zhang Y."/>
            <person name="Zimin A.V."/>
            <person name="Baldwin J."/>
            <person name="Abdouelleil A."/>
            <person name="Abdulkadir J."/>
            <person name="Abebe A."/>
            <person name="Abera B."/>
            <person name="Abreu J."/>
            <person name="Acer S.C."/>
            <person name="Aftuck L."/>
            <person name="Alexander A."/>
            <person name="An P."/>
            <person name="Anderson E."/>
            <person name="Anderson S."/>
            <person name="Arachi H."/>
            <person name="Azer M."/>
            <person name="Bachantsang P."/>
            <person name="Barry A."/>
            <person name="Bayul T."/>
            <person name="Berlin A."/>
            <person name="Bessette D."/>
            <person name="Bloom T."/>
            <person name="Blye J."/>
            <person name="Boguslavskiy L."/>
            <person name="Bonnet C."/>
            <person name="Boukhgalter B."/>
            <person name="Bourzgui I."/>
            <person name="Brown A."/>
            <person name="Cahill P."/>
            <person name="Channer S."/>
            <person name="Cheshatsang Y."/>
            <person name="Chuda L."/>
            <person name="Citroen M."/>
            <person name="Collymore A."/>
            <person name="Cooke P."/>
            <person name="Costello M."/>
            <person name="D'Aco K."/>
            <person name="Daza R."/>
            <person name="De Haan G."/>
            <person name="DeGray S."/>
            <person name="DeMaso C."/>
            <person name="Dhargay N."/>
            <person name="Dooley K."/>
            <person name="Dooley E."/>
            <person name="Doricent M."/>
            <person name="Dorje P."/>
            <person name="Dorjee K."/>
            <person name="Dupes A."/>
            <person name="Elong R."/>
            <person name="Falk J."/>
            <person name="Farina A."/>
            <person name="Faro S."/>
            <person name="Ferguson D."/>
            <person name="Fisher S."/>
            <person name="Foley C.D."/>
            <person name="Franke A."/>
            <person name="Friedrich D."/>
            <person name="Gadbois L."/>
            <person name="Gearin G."/>
            <person name="Gearin C.R."/>
            <person name="Giannoukos G."/>
            <person name="Goode T."/>
            <person name="Graham J."/>
            <person name="Grandbois E."/>
            <person name="Grewal S."/>
            <person name="Gyaltsen K."/>
            <person name="Hafez N."/>
            <person name="Hagos B."/>
            <person name="Hall J."/>
            <person name="Henson C."/>
            <person name="Hollinger A."/>
            <person name="Honan T."/>
            <person name="Huard M.D."/>
            <person name="Hughes L."/>
            <person name="Hurhula B."/>
            <person name="Husby M.E."/>
            <person name="Kamat A."/>
            <person name="Kanga B."/>
            <person name="Kashin S."/>
            <person name="Khazanovich D."/>
            <person name="Kisner P."/>
            <person name="Lance K."/>
            <person name="Lara M."/>
            <person name="Lee W."/>
            <person name="Lennon N."/>
            <person name="Letendre F."/>
            <person name="LeVine R."/>
            <person name="Lipovsky A."/>
            <person name="Liu X."/>
            <person name="Liu J."/>
            <person name="Liu S."/>
            <person name="Lokyitsang T."/>
            <person name="Lokyitsang Y."/>
            <person name="Lubonja R."/>
            <person name="Lui A."/>
            <person name="MacDonald P."/>
            <person name="Magnisalis V."/>
            <person name="Maru K."/>
            <person name="Matthews C."/>
            <person name="McCusker W."/>
            <person name="McDonough S."/>
            <person name="Mehta T."/>
            <person name="Meldrim J."/>
            <person name="Meneus L."/>
            <person name="Mihai O."/>
            <person name="Mihalev A."/>
            <person name="Mihova T."/>
            <person name="Mittelman R."/>
            <person name="Mlenga V."/>
            <person name="Montmayeur A."/>
            <person name="Mulrain L."/>
            <person name="Navidi A."/>
            <person name="Naylor J."/>
            <person name="Negash T."/>
            <person name="Nguyen T."/>
            <person name="Nguyen N."/>
            <person name="Nicol R."/>
            <person name="Norbu C."/>
            <person name="Norbu N."/>
            <person name="Novod N."/>
            <person name="O'Neill B."/>
            <person name="Osman S."/>
            <person name="Markiewicz E."/>
            <person name="Oyono O.L."/>
            <person name="Patti C."/>
            <person name="Phunkhang P."/>
            <person name="Pierre F."/>
            <person name="Priest M."/>
            <person name="Raghuraman S."/>
            <person name="Rege F."/>
            <person name="Reyes R."/>
            <person name="Rise C."/>
            <person name="Rogov P."/>
            <person name="Ross K."/>
            <person name="Ryan E."/>
            <person name="Settipalli S."/>
            <person name="Shea T."/>
            <person name="Sherpa N."/>
            <person name="Shi L."/>
            <person name="Shih D."/>
            <person name="Sparrow T."/>
            <person name="Spaulding J."/>
            <person name="Stalker J."/>
            <person name="Stange-Thomann N."/>
            <person name="Stavropoulos S."/>
            <person name="Stone C."/>
            <person name="Strader C."/>
            <person name="Tesfaye S."/>
            <person name="Thomson T."/>
            <person name="Thoulutsang Y."/>
            <person name="Thoulutsang D."/>
            <person name="Topham K."/>
            <person name="Topping I."/>
            <person name="Tsamla T."/>
            <person name="Vassiliev H."/>
            <person name="Vo A."/>
            <person name="Wangchuk T."/>
            <person name="Wangdi T."/>
            <person name="Weiand M."/>
            <person name="Wilkinson J."/>
            <person name="Wilson A."/>
            <person name="Yadav S."/>
            <person name="Young G."/>
            <person name="Yu Q."/>
            <person name="Zembek L."/>
            <person name="Zhong D."/>
            <person name="Zimmer A."/>
            <person name="Zwirko Z."/>
            <person name="Jaffe D.B."/>
            <person name="Alvarez P."/>
            <person name="Brockman W."/>
            <person name="Butler J."/>
            <person name="Chin C."/>
            <person name="Gnerre S."/>
            <person name="Grabherr M."/>
            <person name="Kleber M."/>
            <person name="Mauceli E."/>
            <person name="MacCallum I."/>
        </authorList>
    </citation>
    <scope>NUCLEOTIDE SEQUENCE [LARGE SCALE GENOMIC DNA]</scope>
    <source>
        <strain evidence="11">Tucson 15287-2541.00</strain>
    </source>
</reference>
<evidence type="ECO:0000256" key="6">
    <source>
        <dbReference type="ARBA" id="ARBA00023242"/>
    </source>
</evidence>
<organism evidence="11">
    <name type="scientific">Drosophila grimshawi</name>
    <name type="common">Hawaiian fruit fly</name>
    <name type="synonym">Idiomyia grimshawi</name>
    <dbReference type="NCBI Taxonomy" id="7222"/>
    <lineage>
        <taxon>Eukaryota</taxon>
        <taxon>Metazoa</taxon>
        <taxon>Ecdysozoa</taxon>
        <taxon>Arthropoda</taxon>
        <taxon>Hexapoda</taxon>
        <taxon>Insecta</taxon>
        <taxon>Pterygota</taxon>
        <taxon>Neoptera</taxon>
        <taxon>Endopterygota</taxon>
        <taxon>Diptera</taxon>
        <taxon>Brachycera</taxon>
        <taxon>Muscomorpha</taxon>
        <taxon>Ephydroidea</taxon>
        <taxon>Drosophilidae</taxon>
        <taxon>Drosophila</taxon>
        <taxon>Hawaiian Drosophila</taxon>
    </lineage>
</organism>
<dbReference type="HOGENOM" id="CLU_046194_0_0_1"/>
<dbReference type="PANTHER" id="PTHR24406">
    <property type="entry name" value="TRANSCRIPTIONAL REPRESSOR CTCFL-RELATED"/>
    <property type="match status" value="1"/>
</dbReference>
<evidence type="ECO:0000256" key="5">
    <source>
        <dbReference type="ARBA" id="ARBA00022833"/>
    </source>
</evidence>
<keyword evidence="3" id="KW-0677">Repeat</keyword>
<evidence type="ECO:0000256" key="2">
    <source>
        <dbReference type="ARBA" id="ARBA00022723"/>
    </source>
</evidence>
<dbReference type="InterPro" id="IPR050888">
    <property type="entry name" value="ZnF_C2H2-type_TF"/>
</dbReference>
<evidence type="ECO:0000256" key="3">
    <source>
        <dbReference type="ARBA" id="ARBA00022737"/>
    </source>
</evidence>
<evidence type="ECO:0000313" key="11">
    <source>
        <dbReference type="Proteomes" id="UP000001070"/>
    </source>
</evidence>
<dbReference type="InterPro" id="IPR040676">
    <property type="entry name" value="DUF5641"/>
</dbReference>
<protein>
    <submittedName>
        <fullName evidence="10">GH22077</fullName>
    </submittedName>
</protein>
<evidence type="ECO:0000256" key="1">
    <source>
        <dbReference type="ARBA" id="ARBA00004123"/>
    </source>
</evidence>
<name>B4J9Z1_DROGR</name>
<dbReference type="SUPFAM" id="SSF57667">
    <property type="entry name" value="beta-beta-alpha zinc fingers"/>
    <property type="match status" value="1"/>
</dbReference>
<feature type="domain" description="C2H2-type" evidence="9">
    <location>
        <begin position="304"/>
        <end position="326"/>
    </location>
</feature>
<dbReference type="SMART" id="SM00355">
    <property type="entry name" value="ZnF_C2H2"/>
    <property type="match status" value="3"/>
</dbReference>
<accession>B4J9Z1</accession>
<evidence type="ECO:0000259" key="9">
    <source>
        <dbReference type="PROSITE" id="PS50157"/>
    </source>
</evidence>
<evidence type="ECO:0000256" key="4">
    <source>
        <dbReference type="ARBA" id="ARBA00022771"/>
    </source>
</evidence>
<dbReference type="PhylomeDB" id="B4J9Z1"/>
<dbReference type="Gene3D" id="3.30.160.60">
    <property type="entry name" value="Classic Zinc Finger"/>
    <property type="match status" value="1"/>
</dbReference>
<keyword evidence="2" id="KW-0479">Metal-binding</keyword>
<dbReference type="AlphaFoldDB" id="B4J9Z1"/>
<dbReference type="GO" id="GO:0008270">
    <property type="term" value="F:zinc ion binding"/>
    <property type="evidence" value="ECO:0007669"/>
    <property type="project" value="UniProtKB-KW"/>
</dbReference>
<dbReference type="PROSITE" id="PS50157">
    <property type="entry name" value="ZINC_FINGER_C2H2_2"/>
    <property type="match status" value="3"/>
</dbReference>
<keyword evidence="4 7" id="KW-0863">Zinc-finger</keyword>
<dbReference type="Proteomes" id="UP000001070">
    <property type="component" value="Unassembled WGS sequence"/>
</dbReference>
<evidence type="ECO:0000313" key="10">
    <source>
        <dbReference type="EMBL" id="EDW02578.1"/>
    </source>
</evidence>
<comment type="subcellular location">
    <subcellularLocation>
        <location evidence="1">Nucleus</location>
    </subcellularLocation>
</comment>
<evidence type="ECO:0000256" key="8">
    <source>
        <dbReference type="SAM" id="MobiDB-lite"/>
    </source>
</evidence>
<sequence>MLVLIKEDNIPVMSWPMGRIVHTYPGQDNHVRVVETASGIYKHPITRLAPLFPEDMAKKRPIKETEDTDKNDAPPIQRKRLTSPTITSSVPILLFMLPLVLTNSVSVTRFNTKPGIYYEKIGTTKSALSDWTVVPKSPTSTLCEDESDDGNNAKLLGPIHPPTPFTGGQPFNGNANVSTSPLLLATPPLSPLDMSVQNPNMPMASAMLSSNYSSLYPPTGYIRIIPCFVCSQLFTDIVPLSKHLRMHATQILHMNSTNAPTPATIEKNSLNLGLPTAMSTPVLPAPVNPIPATSDESPPNASPFKCDYCRKVFKNSMSHRVHQRLHRLPSLSEDRLGYKRQFKCHICRKSYVRETFLQKHIEAKHSRFLGPVRQLPTQVESQGHLAAITGPASPPPANADIEPKKIYTTRLANAVAAAAYNPARETASKYIPPTVVGHQQVDSYSQLPPQQKYVPRSPYFNPNLWFYEDYV</sequence>
<dbReference type="InterPro" id="IPR013087">
    <property type="entry name" value="Znf_C2H2_type"/>
</dbReference>
<dbReference type="Pfam" id="PF00096">
    <property type="entry name" value="zf-C2H2"/>
    <property type="match status" value="1"/>
</dbReference>
<dbReference type="FunCoup" id="B4J9Z1">
    <property type="interactions" value="16"/>
</dbReference>
<feature type="region of interest" description="Disordered" evidence="8">
    <location>
        <begin position="56"/>
        <end position="78"/>
    </location>
</feature>
<feature type="domain" description="C2H2-type" evidence="9">
    <location>
        <begin position="342"/>
        <end position="366"/>
    </location>
</feature>
<keyword evidence="5" id="KW-0862">Zinc</keyword>
<dbReference type="InParanoid" id="B4J9Z1"/>
<dbReference type="PROSITE" id="PS00028">
    <property type="entry name" value="ZINC_FINGER_C2H2_1"/>
    <property type="match status" value="3"/>
</dbReference>
<proteinExistence type="predicted"/>
<dbReference type="eggNOG" id="ENOG502T7Y5">
    <property type="taxonomic scope" value="Eukaryota"/>
</dbReference>
<gene>
    <name evidence="10" type="primary">Dgri\GH22077</name>
    <name evidence="10" type="ORF">Dgri_GH22077</name>
</gene>
<dbReference type="InterPro" id="IPR036236">
    <property type="entry name" value="Znf_C2H2_sf"/>
</dbReference>
<dbReference type="EMBL" id="CH916367">
    <property type="protein sequence ID" value="EDW02578.1"/>
    <property type="molecule type" value="Genomic_DNA"/>
</dbReference>
<keyword evidence="6" id="KW-0539">Nucleus</keyword>
<dbReference type="GO" id="GO:0005634">
    <property type="term" value="C:nucleus"/>
    <property type="evidence" value="ECO:0007669"/>
    <property type="project" value="UniProtKB-SubCell"/>
</dbReference>
<dbReference type="Pfam" id="PF18701">
    <property type="entry name" value="DUF5641"/>
    <property type="match status" value="1"/>
</dbReference>
<feature type="domain" description="C2H2-type" evidence="9">
    <location>
        <begin position="225"/>
        <end position="248"/>
    </location>
</feature>